<dbReference type="PROSITE" id="PS51318">
    <property type="entry name" value="TAT"/>
    <property type="match status" value="1"/>
</dbReference>
<keyword evidence="3" id="KW-1185">Reference proteome</keyword>
<dbReference type="Proteomes" id="UP000238176">
    <property type="component" value="Unassembled WGS sequence"/>
</dbReference>
<dbReference type="CDD" id="cd06262">
    <property type="entry name" value="metallo-hydrolase-like_MBL-fold"/>
    <property type="match status" value="1"/>
</dbReference>
<evidence type="ECO:0000313" key="3">
    <source>
        <dbReference type="Proteomes" id="UP000238176"/>
    </source>
</evidence>
<name>A0A2T0UFA0_9ACTN</name>
<evidence type="ECO:0000259" key="1">
    <source>
        <dbReference type="SMART" id="SM00849"/>
    </source>
</evidence>
<protein>
    <submittedName>
        <fullName evidence="2">L-ascorbate metabolism protein UlaG (Beta-lactamase superfamily)</fullName>
    </submittedName>
</protein>
<reference evidence="2 3" key="1">
    <citation type="submission" date="2018-03" db="EMBL/GenBank/DDBJ databases">
        <title>Genomic Encyclopedia of Type Strains, Phase III (KMG-III): the genomes of soil and plant-associated and newly described type strains.</title>
        <authorList>
            <person name="Whitman W."/>
        </authorList>
    </citation>
    <scope>NUCLEOTIDE SEQUENCE [LARGE SCALE GENOMIC DNA]</scope>
    <source>
        <strain evidence="2 3">CGMCC 4.7067</strain>
    </source>
</reference>
<dbReference type="SMART" id="SM00849">
    <property type="entry name" value="Lactamase_B"/>
    <property type="match status" value="1"/>
</dbReference>
<dbReference type="InterPro" id="IPR050114">
    <property type="entry name" value="UPF0173_UPF0282_UlaG_hydrolase"/>
</dbReference>
<comment type="caution">
    <text evidence="2">The sequence shown here is derived from an EMBL/GenBank/DDBJ whole genome shotgun (WGS) entry which is preliminary data.</text>
</comment>
<dbReference type="PANTHER" id="PTHR43546">
    <property type="entry name" value="UPF0173 METAL-DEPENDENT HYDROLASE MJ1163-RELATED"/>
    <property type="match status" value="1"/>
</dbReference>
<dbReference type="InterPro" id="IPR001279">
    <property type="entry name" value="Metallo-B-lactamas"/>
</dbReference>
<dbReference type="AlphaFoldDB" id="A0A2T0UFA0"/>
<dbReference type="Pfam" id="PF13483">
    <property type="entry name" value="Lactamase_B_3"/>
    <property type="match status" value="1"/>
</dbReference>
<organism evidence="2 3">
    <name type="scientific">Glycomyces artemisiae</name>
    <dbReference type="NCBI Taxonomy" id="1076443"/>
    <lineage>
        <taxon>Bacteria</taxon>
        <taxon>Bacillati</taxon>
        <taxon>Actinomycetota</taxon>
        <taxon>Actinomycetes</taxon>
        <taxon>Glycomycetales</taxon>
        <taxon>Glycomycetaceae</taxon>
        <taxon>Glycomyces</taxon>
    </lineage>
</organism>
<proteinExistence type="predicted"/>
<accession>A0A2T0UFA0</accession>
<dbReference type="PANTHER" id="PTHR43546:SF3">
    <property type="entry name" value="UPF0173 METAL-DEPENDENT HYDROLASE MJ1163"/>
    <property type="match status" value="1"/>
</dbReference>
<feature type="domain" description="Metallo-beta-lactamase" evidence="1">
    <location>
        <begin position="80"/>
        <end position="299"/>
    </location>
</feature>
<dbReference type="EMBL" id="PVTJ01000009">
    <property type="protein sequence ID" value="PRY56497.1"/>
    <property type="molecule type" value="Genomic_DNA"/>
</dbReference>
<dbReference type="Gene3D" id="3.60.15.10">
    <property type="entry name" value="Ribonuclease Z/Hydroxyacylglutathione hydrolase-like"/>
    <property type="match status" value="1"/>
</dbReference>
<evidence type="ECO:0000313" key="2">
    <source>
        <dbReference type="EMBL" id="PRY56497.1"/>
    </source>
</evidence>
<sequence>MSTEPRYQRAYEAIRALILDGRDDPGLTVAMTEKRDRTPALQRRNLLKGTGVAAVAAAAAGGGVAAAQTDTAGVRLRWLGTNAWEFTTETATVLIDPWVSRFPTGAYSSGGADPETEIEVHEDVIDEHLPKADTILVTHGHWDHIADVPYLAGKTGATVLGTETHLNLMRAMGAPDDQLCQVGGGELYQFDGYTVEVFRSSHSASGEHKRILFGGTRPGEVPKRPKRIKDLIEGGSLTYLVDFGGVSFFNMGSASFHEAEIAGIRPTVLFLQPGGGHTPAFVERALEATGFPPYVVASHWDDFDEPLTEPAVKGGDWEALRDRVAAASPETEFLLLDHLESHDF</sequence>
<gene>
    <name evidence="2" type="ORF">B0I28_109146</name>
</gene>
<dbReference type="InterPro" id="IPR036866">
    <property type="entry name" value="RibonucZ/Hydroxyglut_hydro"/>
</dbReference>
<dbReference type="SUPFAM" id="SSF56281">
    <property type="entry name" value="Metallo-hydrolase/oxidoreductase"/>
    <property type="match status" value="1"/>
</dbReference>
<dbReference type="InterPro" id="IPR006311">
    <property type="entry name" value="TAT_signal"/>
</dbReference>